<gene>
    <name evidence="2" type="ORF">ECRASSUSDP1_LOCUS13850</name>
</gene>
<organism evidence="2 3">
    <name type="scientific">Euplotes crassus</name>
    <dbReference type="NCBI Taxonomy" id="5936"/>
    <lineage>
        <taxon>Eukaryota</taxon>
        <taxon>Sar</taxon>
        <taxon>Alveolata</taxon>
        <taxon>Ciliophora</taxon>
        <taxon>Intramacronucleata</taxon>
        <taxon>Spirotrichea</taxon>
        <taxon>Hypotrichia</taxon>
        <taxon>Euplotida</taxon>
        <taxon>Euplotidae</taxon>
        <taxon>Moneuplotes</taxon>
    </lineage>
</organism>
<comment type="caution">
    <text evidence="2">The sequence shown here is derived from an EMBL/GenBank/DDBJ whole genome shotgun (WGS) entry which is preliminary data.</text>
</comment>
<dbReference type="AlphaFoldDB" id="A0AAD1XDS4"/>
<evidence type="ECO:0000313" key="2">
    <source>
        <dbReference type="EMBL" id="CAI2372519.1"/>
    </source>
</evidence>
<dbReference type="EMBL" id="CAMPGE010013807">
    <property type="protein sequence ID" value="CAI2372519.1"/>
    <property type="molecule type" value="Genomic_DNA"/>
</dbReference>
<reference evidence="2" key="1">
    <citation type="submission" date="2023-07" db="EMBL/GenBank/DDBJ databases">
        <authorList>
            <consortium name="AG Swart"/>
            <person name="Singh M."/>
            <person name="Singh A."/>
            <person name="Seah K."/>
            <person name="Emmerich C."/>
        </authorList>
    </citation>
    <scope>NUCLEOTIDE SEQUENCE</scope>
    <source>
        <strain evidence="2">DP1</strain>
    </source>
</reference>
<keyword evidence="3" id="KW-1185">Reference proteome</keyword>
<sequence length="221" mass="25400">MGTYKETQGLCPSKIDLLWKNSTKIGYVPESYKPKSKQVVVVKWTKTVPKMDRCVKNKDDEDTAVKTSPKIETLMKGRPPLSKKKLSSVSQEPEQASEPTISKSKVPLSKSKSLISASQVEALEEPVKKRGRKAKKKSEDESKNLNEIIEPVSNRKRQRAKRTVYQKMIYFKIKLPKCEATREELKNFKRRKYQEEAVKPKTIFHPKKGYAIRSKTPIVFS</sequence>
<dbReference type="Proteomes" id="UP001295684">
    <property type="component" value="Unassembled WGS sequence"/>
</dbReference>
<accession>A0AAD1XDS4</accession>
<feature type="region of interest" description="Disordered" evidence="1">
    <location>
        <begin position="56"/>
        <end position="109"/>
    </location>
</feature>
<proteinExistence type="predicted"/>
<evidence type="ECO:0000313" key="3">
    <source>
        <dbReference type="Proteomes" id="UP001295684"/>
    </source>
</evidence>
<name>A0AAD1XDS4_EUPCR</name>
<protein>
    <submittedName>
        <fullName evidence="2">Uncharacterized protein</fullName>
    </submittedName>
</protein>
<evidence type="ECO:0000256" key="1">
    <source>
        <dbReference type="SAM" id="MobiDB-lite"/>
    </source>
</evidence>
<feature type="compositionally biased region" description="Polar residues" evidence="1">
    <location>
        <begin position="89"/>
        <end position="100"/>
    </location>
</feature>